<dbReference type="InterPro" id="IPR001509">
    <property type="entry name" value="Epimerase_deHydtase"/>
</dbReference>
<protein>
    <submittedName>
        <fullName evidence="2">Nucleoside-diphosphate-sugar epimerase</fullName>
    </submittedName>
</protein>
<comment type="caution">
    <text evidence="2">The sequence shown here is derived from an EMBL/GenBank/DDBJ whole genome shotgun (WGS) entry which is preliminary data.</text>
</comment>
<feature type="domain" description="NAD-dependent epimerase/dehydratase" evidence="1">
    <location>
        <begin position="15"/>
        <end position="170"/>
    </location>
</feature>
<dbReference type="RefSeq" id="WP_107893280.1">
    <property type="nucleotide sequence ID" value="NZ_NHSI01000038.1"/>
</dbReference>
<dbReference type="Proteomes" id="UP000243859">
    <property type="component" value="Unassembled WGS sequence"/>
</dbReference>
<proteinExistence type="predicted"/>
<reference evidence="2 3" key="1">
    <citation type="submission" date="2018-04" db="EMBL/GenBank/DDBJ databases">
        <title>Genomic Encyclopedia of Archaeal and Bacterial Type Strains, Phase II (KMG-II): from individual species to whole genera.</title>
        <authorList>
            <person name="Goeker M."/>
        </authorList>
    </citation>
    <scope>NUCLEOTIDE SEQUENCE [LARGE SCALE GENOMIC DNA]</scope>
    <source>
        <strain evidence="2 3">DSM 18064</strain>
    </source>
</reference>
<dbReference type="InterPro" id="IPR036291">
    <property type="entry name" value="NAD(P)-bd_dom_sf"/>
</dbReference>
<keyword evidence="3" id="KW-1185">Reference proteome</keyword>
<dbReference type="SUPFAM" id="SSF51735">
    <property type="entry name" value="NAD(P)-binding Rossmann-fold domains"/>
    <property type="match status" value="1"/>
</dbReference>
<dbReference type="AlphaFoldDB" id="A0A2T5BPW6"/>
<name>A0A2T5BPW6_9RHOB</name>
<organism evidence="2 3">
    <name type="scientific">Rhodovulum imhoffii</name>
    <dbReference type="NCBI Taxonomy" id="365340"/>
    <lineage>
        <taxon>Bacteria</taxon>
        <taxon>Pseudomonadati</taxon>
        <taxon>Pseudomonadota</taxon>
        <taxon>Alphaproteobacteria</taxon>
        <taxon>Rhodobacterales</taxon>
        <taxon>Paracoccaceae</taxon>
        <taxon>Rhodovulum</taxon>
    </lineage>
</organism>
<evidence type="ECO:0000259" key="1">
    <source>
        <dbReference type="Pfam" id="PF01370"/>
    </source>
</evidence>
<accession>A0A2T5BPW6</accession>
<sequence>MPCPVSSPYSGRHLLVVGATGRVGTALRRYWGGREICGLRPVWQTRQALSGRGWVRWSPLDEALPDVPPLWAVLLLAGATPSGKGNMKDAAPLARAALEAAQAGGARHVFLASSQAVYGATDAAAREDTPRTPLSGYGHSKAAMEDAALNVPAGMPPVTCLRIGNVAGAELLGQAVASGRPVRLDRFADGAGPVRSYIGVGTLARVLESLVRHSRNGTPLPQVLNVAAPTPTAMSELLRSWGRGWDWRPAPPEARQRAVMNVELLESLHRFRPEDSHATQMARDWERFGA</sequence>
<evidence type="ECO:0000313" key="2">
    <source>
        <dbReference type="EMBL" id="PTN01037.1"/>
    </source>
</evidence>
<gene>
    <name evidence="2" type="ORF">C8N32_11840</name>
</gene>
<dbReference type="Pfam" id="PF01370">
    <property type="entry name" value="Epimerase"/>
    <property type="match status" value="1"/>
</dbReference>
<dbReference type="Gene3D" id="3.40.50.720">
    <property type="entry name" value="NAD(P)-binding Rossmann-like Domain"/>
    <property type="match status" value="1"/>
</dbReference>
<dbReference type="OrthoDB" id="7687386at2"/>
<dbReference type="EMBL" id="QAAA01000018">
    <property type="protein sequence ID" value="PTN01037.1"/>
    <property type="molecule type" value="Genomic_DNA"/>
</dbReference>
<evidence type="ECO:0000313" key="3">
    <source>
        <dbReference type="Proteomes" id="UP000243859"/>
    </source>
</evidence>